<proteinExistence type="predicted"/>
<accession>A0A151GB80</accession>
<keyword evidence="4" id="KW-1185">Reference proteome</keyword>
<feature type="region of interest" description="Disordered" evidence="1">
    <location>
        <begin position="66"/>
        <end position="103"/>
    </location>
</feature>
<dbReference type="Proteomes" id="UP000076580">
    <property type="component" value="Chromosome 03"/>
</dbReference>
<reference evidence="3 4" key="1">
    <citation type="journal article" date="2016" name="Sci. Rep.">
        <title>Insights into Adaptations to a Near-Obligate Nematode Endoparasitic Lifestyle from the Finished Genome of Drechmeria coniospora.</title>
        <authorList>
            <person name="Zhang L."/>
            <person name="Zhou Z."/>
            <person name="Guo Q."/>
            <person name="Fokkens L."/>
            <person name="Miskei M."/>
            <person name="Pocsi I."/>
            <person name="Zhang W."/>
            <person name="Chen M."/>
            <person name="Wang L."/>
            <person name="Sun Y."/>
            <person name="Donzelli B.G."/>
            <person name="Gibson D.M."/>
            <person name="Nelson D.R."/>
            <person name="Luo J.G."/>
            <person name="Rep M."/>
            <person name="Liu H."/>
            <person name="Yang S."/>
            <person name="Wang J."/>
            <person name="Krasnoff S.B."/>
            <person name="Xu Y."/>
            <person name="Molnar I."/>
            <person name="Lin M."/>
        </authorList>
    </citation>
    <scope>NUCLEOTIDE SEQUENCE [LARGE SCALE GENOMIC DNA]</scope>
    <source>
        <strain evidence="3 4">ARSEF 6962</strain>
    </source>
</reference>
<evidence type="ECO:0000256" key="1">
    <source>
        <dbReference type="SAM" id="MobiDB-lite"/>
    </source>
</evidence>
<organism evidence="3 4">
    <name type="scientific">Drechmeria coniospora</name>
    <name type="common">Nematophagous fungus</name>
    <name type="synonym">Meria coniospora</name>
    <dbReference type="NCBI Taxonomy" id="98403"/>
    <lineage>
        <taxon>Eukaryota</taxon>
        <taxon>Fungi</taxon>
        <taxon>Dikarya</taxon>
        <taxon>Ascomycota</taxon>
        <taxon>Pezizomycotina</taxon>
        <taxon>Sordariomycetes</taxon>
        <taxon>Hypocreomycetidae</taxon>
        <taxon>Hypocreales</taxon>
        <taxon>Ophiocordycipitaceae</taxon>
        <taxon>Drechmeria</taxon>
    </lineage>
</organism>
<protein>
    <submittedName>
        <fullName evidence="3">Uncharacterized protein</fullName>
    </submittedName>
</protein>
<dbReference type="RefSeq" id="XP_040653721.1">
    <property type="nucleotide sequence ID" value="XM_040803617.1"/>
</dbReference>
<gene>
    <name evidence="3" type="ORF">DCS_06327</name>
</gene>
<dbReference type="GeneID" id="63718970"/>
<feature type="chain" id="PRO_5007580329" evidence="2">
    <location>
        <begin position="19"/>
        <end position="118"/>
    </location>
</feature>
<name>A0A151GB80_DRECN</name>
<evidence type="ECO:0000313" key="4">
    <source>
        <dbReference type="Proteomes" id="UP000076580"/>
    </source>
</evidence>
<keyword evidence="2" id="KW-0732">Signal</keyword>
<comment type="caution">
    <text evidence="3">The sequence shown here is derived from an EMBL/GenBank/DDBJ whole genome shotgun (WGS) entry which is preliminary data.</text>
</comment>
<dbReference type="AlphaFoldDB" id="A0A151GB80"/>
<feature type="signal peptide" evidence="2">
    <location>
        <begin position="1"/>
        <end position="18"/>
    </location>
</feature>
<dbReference type="EMBL" id="LAYC01000003">
    <property type="protein sequence ID" value="KYK54369.1"/>
    <property type="molecule type" value="Genomic_DNA"/>
</dbReference>
<dbReference type="InParanoid" id="A0A151GB80"/>
<sequence>MQYTASLIVALAAGLALAAPAQFQGTPDTQYKEPYNNRNYINPGQINYPSQINNYNPPAAYFPPGAGNSAPARFNTYGPPAPLNSQATPSNSESEVPPVPVYDENQVQQYSDQLMMVD</sequence>
<evidence type="ECO:0000256" key="2">
    <source>
        <dbReference type="SAM" id="SignalP"/>
    </source>
</evidence>
<evidence type="ECO:0000313" key="3">
    <source>
        <dbReference type="EMBL" id="KYK54369.1"/>
    </source>
</evidence>